<feature type="region of interest" description="Disordered" evidence="1">
    <location>
        <begin position="56"/>
        <end position="78"/>
    </location>
</feature>
<protein>
    <submittedName>
        <fullName evidence="2">Uncharacterized protein</fullName>
    </submittedName>
</protein>
<name>A0ABU6Z776_9FABA</name>
<keyword evidence="3" id="KW-1185">Reference proteome</keyword>
<proteinExistence type="predicted"/>
<feature type="compositionally biased region" description="Basic and acidic residues" evidence="1">
    <location>
        <begin position="24"/>
        <end position="44"/>
    </location>
</feature>
<accession>A0ABU6Z776</accession>
<evidence type="ECO:0000256" key="1">
    <source>
        <dbReference type="SAM" id="MobiDB-lite"/>
    </source>
</evidence>
<comment type="caution">
    <text evidence="2">The sequence shown here is derived from an EMBL/GenBank/DDBJ whole genome shotgun (WGS) entry which is preliminary data.</text>
</comment>
<dbReference type="Proteomes" id="UP001341840">
    <property type="component" value="Unassembled WGS sequence"/>
</dbReference>
<gene>
    <name evidence="2" type="ORF">PIB30_024004</name>
</gene>
<evidence type="ECO:0000313" key="2">
    <source>
        <dbReference type="EMBL" id="MED6218124.1"/>
    </source>
</evidence>
<feature type="region of interest" description="Disordered" evidence="1">
    <location>
        <begin position="22"/>
        <end position="44"/>
    </location>
</feature>
<reference evidence="2 3" key="1">
    <citation type="journal article" date="2023" name="Plants (Basel)">
        <title>Bridging the Gap: Combining Genomics and Transcriptomics Approaches to Understand Stylosanthes scabra, an Orphan Legume from the Brazilian Caatinga.</title>
        <authorList>
            <person name="Ferreira-Neto J.R.C."/>
            <person name="da Silva M.D."/>
            <person name="Binneck E."/>
            <person name="de Melo N.F."/>
            <person name="da Silva R.H."/>
            <person name="de Melo A.L.T.M."/>
            <person name="Pandolfi V."/>
            <person name="Bustamante F.O."/>
            <person name="Brasileiro-Vidal A.C."/>
            <person name="Benko-Iseppon A.M."/>
        </authorList>
    </citation>
    <scope>NUCLEOTIDE SEQUENCE [LARGE SCALE GENOMIC DNA]</scope>
    <source>
        <tissue evidence="2">Leaves</tissue>
    </source>
</reference>
<evidence type="ECO:0000313" key="3">
    <source>
        <dbReference type="Proteomes" id="UP001341840"/>
    </source>
</evidence>
<sequence>MPETEAINVYTEVFWNISIKHAQGRADSKASKAEAEAETSEARRQGCWDVQTQEMAQVGARGRRRAAEDPSGVTTEGA</sequence>
<organism evidence="2 3">
    <name type="scientific">Stylosanthes scabra</name>
    <dbReference type="NCBI Taxonomy" id="79078"/>
    <lineage>
        <taxon>Eukaryota</taxon>
        <taxon>Viridiplantae</taxon>
        <taxon>Streptophyta</taxon>
        <taxon>Embryophyta</taxon>
        <taxon>Tracheophyta</taxon>
        <taxon>Spermatophyta</taxon>
        <taxon>Magnoliopsida</taxon>
        <taxon>eudicotyledons</taxon>
        <taxon>Gunneridae</taxon>
        <taxon>Pentapetalae</taxon>
        <taxon>rosids</taxon>
        <taxon>fabids</taxon>
        <taxon>Fabales</taxon>
        <taxon>Fabaceae</taxon>
        <taxon>Papilionoideae</taxon>
        <taxon>50 kb inversion clade</taxon>
        <taxon>dalbergioids sensu lato</taxon>
        <taxon>Dalbergieae</taxon>
        <taxon>Pterocarpus clade</taxon>
        <taxon>Stylosanthes</taxon>
    </lineage>
</organism>
<dbReference type="EMBL" id="JASCZI010271945">
    <property type="protein sequence ID" value="MED6218124.1"/>
    <property type="molecule type" value="Genomic_DNA"/>
</dbReference>